<accession>A0A9P7Z797</accession>
<evidence type="ECO:0000313" key="1">
    <source>
        <dbReference type="EMBL" id="KAG9246893.1"/>
    </source>
</evidence>
<proteinExistence type="predicted"/>
<comment type="caution">
    <text evidence="1">The sequence shown here is derived from an EMBL/GenBank/DDBJ whole genome shotgun (WGS) entry which is preliminary data.</text>
</comment>
<dbReference type="AlphaFoldDB" id="A0A9P7Z797"/>
<reference evidence="1" key="1">
    <citation type="journal article" date="2021" name="IMA Fungus">
        <title>Genomic characterization of three marine fungi, including Emericellopsis atlantica sp. nov. with signatures of a generalist lifestyle and marine biomass degradation.</title>
        <authorList>
            <person name="Hagestad O.C."/>
            <person name="Hou L."/>
            <person name="Andersen J.H."/>
            <person name="Hansen E.H."/>
            <person name="Altermark B."/>
            <person name="Li C."/>
            <person name="Kuhnert E."/>
            <person name="Cox R.J."/>
            <person name="Crous P.W."/>
            <person name="Spatafora J.W."/>
            <person name="Lail K."/>
            <person name="Amirebrahimi M."/>
            <person name="Lipzen A."/>
            <person name="Pangilinan J."/>
            <person name="Andreopoulos W."/>
            <person name="Hayes R.D."/>
            <person name="Ng V."/>
            <person name="Grigoriev I.V."/>
            <person name="Jackson S.A."/>
            <person name="Sutton T.D.S."/>
            <person name="Dobson A.D.W."/>
            <person name="Rama T."/>
        </authorList>
    </citation>
    <scope>NUCLEOTIDE SEQUENCE</scope>
    <source>
        <strain evidence="1">TRa3180A</strain>
    </source>
</reference>
<sequence>MQAMLRDWPFFKGLPSRRWGWGAMLQLVSSECIGLLGTMRINTDTRESHQEGHSKNDCVNERVIKCRNCDEVRDCPRNRETMADLMNSSDILERSAQSPVITAEFNAKIASRWATRRFVARSQLSRRTLVVSDILVTGFARLKLLATMGFACPKFFETMRSVTN</sequence>
<keyword evidence="2" id="KW-1185">Reference proteome</keyword>
<dbReference type="EMBL" id="MU253789">
    <property type="protein sequence ID" value="KAG9246893.1"/>
    <property type="molecule type" value="Genomic_DNA"/>
</dbReference>
<evidence type="ECO:0000313" key="2">
    <source>
        <dbReference type="Proteomes" id="UP000887226"/>
    </source>
</evidence>
<organism evidence="1 2">
    <name type="scientific">Calycina marina</name>
    <dbReference type="NCBI Taxonomy" id="1763456"/>
    <lineage>
        <taxon>Eukaryota</taxon>
        <taxon>Fungi</taxon>
        <taxon>Dikarya</taxon>
        <taxon>Ascomycota</taxon>
        <taxon>Pezizomycotina</taxon>
        <taxon>Leotiomycetes</taxon>
        <taxon>Helotiales</taxon>
        <taxon>Pezizellaceae</taxon>
        <taxon>Calycina</taxon>
    </lineage>
</organism>
<dbReference type="Proteomes" id="UP000887226">
    <property type="component" value="Unassembled WGS sequence"/>
</dbReference>
<gene>
    <name evidence="1" type="ORF">BJ878DRAFT_247670</name>
</gene>
<protein>
    <submittedName>
        <fullName evidence="1">Uncharacterized protein</fullName>
    </submittedName>
</protein>
<name>A0A9P7Z797_9HELO</name>
<dbReference type="OrthoDB" id="8026949at2759"/>